<comment type="caution">
    <text evidence="4">The sequence shown here is derived from an EMBL/GenBank/DDBJ whole genome shotgun (WGS) entry which is preliminary data.</text>
</comment>
<evidence type="ECO:0000313" key="4">
    <source>
        <dbReference type="EMBL" id="RKF77351.1"/>
    </source>
</evidence>
<dbReference type="Gene3D" id="1.10.10.60">
    <property type="entry name" value="Homeodomain-like"/>
    <property type="match status" value="2"/>
</dbReference>
<dbReference type="STRING" id="62708.A0A420IS41"/>
<feature type="domain" description="HTH CENPB-type" evidence="2">
    <location>
        <begin position="68"/>
        <end position="101"/>
    </location>
</feature>
<organism evidence="4 5">
    <name type="scientific">Golovinomyces cichoracearum</name>
    <dbReference type="NCBI Taxonomy" id="62708"/>
    <lineage>
        <taxon>Eukaryota</taxon>
        <taxon>Fungi</taxon>
        <taxon>Dikarya</taxon>
        <taxon>Ascomycota</taxon>
        <taxon>Pezizomycotina</taxon>
        <taxon>Leotiomycetes</taxon>
        <taxon>Erysiphales</taxon>
        <taxon>Erysiphaceae</taxon>
        <taxon>Golovinomyces</taxon>
    </lineage>
</organism>
<sequence>RQALRKRKREHPGLQSELIAWFKSQYDHTLNQSQVSKILSSSYDHLDYLDTKKENFLLEVKRQSAGDWPDLEGALFKWQQRMQKNKVVITGDILKNQAKEFKHRYKIREFVQHGKAASAKTDNLNAISQMEIILSLAF</sequence>
<dbReference type="GO" id="GO:0003677">
    <property type="term" value="F:DNA binding"/>
    <property type="evidence" value="ECO:0007669"/>
    <property type="project" value="UniProtKB-KW"/>
</dbReference>
<evidence type="ECO:0000313" key="5">
    <source>
        <dbReference type="Proteomes" id="UP000283383"/>
    </source>
</evidence>
<evidence type="ECO:0000259" key="2">
    <source>
        <dbReference type="Pfam" id="PF03221"/>
    </source>
</evidence>
<dbReference type="Proteomes" id="UP000283383">
    <property type="component" value="Unassembled WGS sequence"/>
</dbReference>
<feature type="domain" description="ARS-binding protein 1 N-terminal" evidence="3">
    <location>
        <begin position="1"/>
        <end position="48"/>
    </location>
</feature>
<feature type="non-terminal residue" evidence="4">
    <location>
        <position position="1"/>
    </location>
</feature>
<dbReference type="AlphaFoldDB" id="A0A420IS41"/>
<keyword evidence="5" id="KW-1185">Reference proteome</keyword>
<proteinExistence type="predicted"/>
<evidence type="ECO:0000259" key="3">
    <source>
        <dbReference type="Pfam" id="PF18107"/>
    </source>
</evidence>
<reference evidence="4 5" key="1">
    <citation type="journal article" date="2018" name="BMC Genomics">
        <title>Comparative genome analyses reveal sequence features reflecting distinct modes of host-adaptation between dicot and monocot powdery mildew.</title>
        <authorList>
            <person name="Wu Y."/>
            <person name="Ma X."/>
            <person name="Pan Z."/>
            <person name="Kale S.D."/>
            <person name="Song Y."/>
            <person name="King H."/>
            <person name="Zhang Q."/>
            <person name="Presley C."/>
            <person name="Deng X."/>
            <person name="Wei C.I."/>
            <person name="Xiao S."/>
        </authorList>
    </citation>
    <scope>NUCLEOTIDE SEQUENCE [LARGE SCALE GENOMIC DNA]</scope>
    <source>
        <strain evidence="4">UMSG3</strain>
    </source>
</reference>
<evidence type="ECO:0000256" key="1">
    <source>
        <dbReference type="ARBA" id="ARBA00023125"/>
    </source>
</evidence>
<feature type="non-terminal residue" evidence="4">
    <location>
        <position position="138"/>
    </location>
</feature>
<dbReference type="EMBL" id="MCBQ01007268">
    <property type="protein sequence ID" value="RKF77351.1"/>
    <property type="molecule type" value="Genomic_DNA"/>
</dbReference>
<gene>
    <name evidence="4" type="ORF">GcM3_072026</name>
</gene>
<protein>
    <submittedName>
        <fullName evidence="4">CENP-B-like protein 2</fullName>
    </submittedName>
</protein>
<dbReference type="InterPro" id="IPR006600">
    <property type="entry name" value="HTH_CenpB_DNA-bd_dom"/>
</dbReference>
<name>A0A420IS41_9PEZI</name>
<dbReference type="Pfam" id="PF03221">
    <property type="entry name" value="HTH_Tnp_Tc5"/>
    <property type="match status" value="1"/>
</dbReference>
<dbReference type="SUPFAM" id="SSF46689">
    <property type="entry name" value="Homeodomain-like"/>
    <property type="match status" value="2"/>
</dbReference>
<accession>A0A420IS41</accession>
<dbReference type="InterPro" id="IPR009057">
    <property type="entry name" value="Homeodomain-like_sf"/>
</dbReference>
<keyword evidence="1" id="KW-0238">DNA-binding</keyword>
<dbReference type="InterPro" id="IPR041188">
    <property type="entry name" value="HTH_ABP1_N"/>
</dbReference>
<dbReference type="Pfam" id="PF18107">
    <property type="entry name" value="HTH_ABP1_N"/>
    <property type="match status" value="1"/>
</dbReference>